<dbReference type="AlphaFoldDB" id="A0AAV1EAI0"/>
<keyword evidence="10 12" id="KW-0472">Membrane</keyword>
<dbReference type="InterPro" id="IPR036396">
    <property type="entry name" value="Cyt_P450_sf"/>
</dbReference>
<evidence type="ECO:0000256" key="10">
    <source>
        <dbReference type="ARBA" id="ARBA00023136"/>
    </source>
</evidence>
<dbReference type="InterPro" id="IPR001128">
    <property type="entry name" value="Cyt_P450"/>
</dbReference>
<evidence type="ECO:0000256" key="7">
    <source>
        <dbReference type="ARBA" id="ARBA00023002"/>
    </source>
</evidence>
<dbReference type="GO" id="GO:0009753">
    <property type="term" value="P:response to jasmonic acid"/>
    <property type="evidence" value="ECO:0007669"/>
    <property type="project" value="UniProtKB-ARBA"/>
</dbReference>
<evidence type="ECO:0000313" key="14">
    <source>
        <dbReference type="Proteomes" id="UP001161247"/>
    </source>
</evidence>
<dbReference type="Proteomes" id="UP001161247">
    <property type="component" value="Chromosome 8"/>
</dbReference>
<comment type="subcellular location">
    <subcellularLocation>
        <location evidence="1">Membrane</location>
    </subcellularLocation>
</comment>
<evidence type="ECO:0000313" key="13">
    <source>
        <dbReference type="EMBL" id="CAI9116702.1"/>
    </source>
</evidence>
<keyword evidence="5 11" id="KW-0479">Metal-binding</keyword>
<organism evidence="13 14">
    <name type="scientific">Oldenlandia corymbosa var. corymbosa</name>
    <dbReference type="NCBI Taxonomy" id="529605"/>
    <lineage>
        <taxon>Eukaryota</taxon>
        <taxon>Viridiplantae</taxon>
        <taxon>Streptophyta</taxon>
        <taxon>Embryophyta</taxon>
        <taxon>Tracheophyta</taxon>
        <taxon>Spermatophyta</taxon>
        <taxon>Magnoliopsida</taxon>
        <taxon>eudicotyledons</taxon>
        <taxon>Gunneridae</taxon>
        <taxon>Pentapetalae</taxon>
        <taxon>asterids</taxon>
        <taxon>lamiids</taxon>
        <taxon>Gentianales</taxon>
        <taxon>Rubiaceae</taxon>
        <taxon>Rubioideae</taxon>
        <taxon>Spermacoceae</taxon>
        <taxon>Hedyotis-Oldenlandia complex</taxon>
        <taxon>Oldenlandia</taxon>
    </lineage>
</organism>
<dbReference type="PANTHER" id="PTHR24282">
    <property type="entry name" value="CYTOCHROME P450 FAMILY MEMBER"/>
    <property type="match status" value="1"/>
</dbReference>
<evidence type="ECO:0000256" key="3">
    <source>
        <dbReference type="ARBA" id="ARBA00022617"/>
    </source>
</evidence>
<dbReference type="InterPro" id="IPR002401">
    <property type="entry name" value="Cyt_P450_E_grp-I"/>
</dbReference>
<keyword evidence="7" id="KW-0560">Oxidoreductase</keyword>
<evidence type="ECO:0000256" key="6">
    <source>
        <dbReference type="ARBA" id="ARBA00022989"/>
    </source>
</evidence>
<dbReference type="PRINTS" id="PR00385">
    <property type="entry name" value="P450"/>
</dbReference>
<evidence type="ECO:0000256" key="12">
    <source>
        <dbReference type="SAM" id="Phobius"/>
    </source>
</evidence>
<feature type="binding site" description="axial binding residue" evidence="11">
    <location>
        <position position="687"/>
    </location>
    <ligand>
        <name>heme</name>
        <dbReference type="ChEBI" id="CHEBI:30413"/>
    </ligand>
    <ligandPart>
        <name>Fe</name>
        <dbReference type="ChEBI" id="CHEBI:18248"/>
    </ligandPart>
</feature>
<keyword evidence="9" id="KW-0503">Monooxygenase</keyword>
<dbReference type="EMBL" id="OX459125">
    <property type="protein sequence ID" value="CAI9116702.1"/>
    <property type="molecule type" value="Genomic_DNA"/>
</dbReference>
<dbReference type="SUPFAM" id="SSF48264">
    <property type="entry name" value="Cytochrome P450"/>
    <property type="match status" value="2"/>
</dbReference>
<protein>
    <submittedName>
        <fullName evidence="13">OLC1v1017927C1</fullName>
    </submittedName>
</protein>
<evidence type="ECO:0000256" key="1">
    <source>
        <dbReference type="ARBA" id="ARBA00004370"/>
    </source>
</evidence>
<dbReference type="InterPro" id="IPR050665">
    <property type="entry name" value="Cytochrome_P450_Monooxygen"/>
</dbReference>
<reference evidence="13" key="1">
    <citation type="submission" date="2023-03" db="EMBL/GenBank/DDBJ databases">
        <authorList>
            <person name="Julca I."/>
        </authorList>
    </citation>
    <scope>NUCLEOTIDE SEQUENCE</scope>
</reference>
<evidence type="ECO:0000256" key="5">
    <source>
        <dbReference type="ARBA" id="ARBA00022723"/>
    </source>
</evidence>
<sequence>MIPFILPIILVLLPLIFIKFIYSTIWVPYKIQRHFYKQGIKGPGYRLIYGNMREFEKGYDLTYNKPMGSLSHDIAHRVDPAYHNWAEKYGKNLLFWNGTIPSLAVADPEMLKEIFLNKSGHVRKIKIPPLADQLFGKGLIDLHDEKWAIHRRVANPAFMVDQVKAWIPEIVGCVQMVLKKWEEEMGGKNEIELEMVKEFMSLSGEITSQTAFGSNYEKGKNIFQLQDLQAALTVKAIRSAYIPGLRFLPTSENRMRWRIARERHFNNQGIDGPKYRLFYGNSEEINTYYREAASKSIPFHHDIVHLTVPQYHNWSPKYGKTFLFWFGTKARLNLAEPSMIKELLLNHTDCVDKVEFNPLSRNLFGQGVVGLFGKKWAVHRRITSKAFNLERVKAWVPDIITTTKKFISKWEEELGNRSEFEMDAHKELHNLSAEVISVIAFGSSYQEGKRIFELQEQQISLTLQAMRTIYIPGFRFLPTKKNIIRWKLEKETRDSIRDLIKKNGNHSENARDLLSLLMSANKNYDNDQGGEGLDLEEVIDECKTFYFAGKETIANMLTWTLFLLALHQEWQDKAREEVFRVCNKGNDQLPSADNINQLKLLTMIIDETMRLYPPVVHKHRKTSKRIKLGELDVPADTEFFVPLVAVHHDPEIWGEDANEFNPMRFMEGKKKHNIASYFPFGLGPRFCVGQTLAMVEAKVILAMIIKHFSFFLSPSYVHSPVMYLSLQPKFGAPIMFRPVSS</sequence>
<evidence type="ECO:0000256" key="4">
    <source>
        <dbReference type="ARBA" id="ARBA00022692"/>
    </source>
</evidence>
<dbReference type="InterPro" id="IPR017972">
    <property type="entry name" value="Cyt_P450_CS"/>
</dbReference>
<evidence type="ECO:0000256" key="11">
    <source>
        <dbReference type="PIRSR" id="PIRSR602401-1"/>
    </source>
</evidence>
<dbReference type="GO" id="GO:0009820">
    <property type="term" value="P:alkaloid metabolic process"/>
    <property type="evidence" value="ECO:0007669"/>
    <property type="project" value="UniProtKB-ARBA"/>
</dbReference>
<dbReference type="GO" id="GO:0004497">
    <property type="term" value="F:monooxygenase activity"/>
    <property type="evidence" value="ECO:0007669"/>
    <property type="project" value="UniProtKB-KW"/>
</dbReference>
<keyword evidence="8 11" id="KW-0408">Iron</keyword>
<dbReference type="Pfam" id="PF00067">
    <property type="entry name" value="p450"/>
    <property type="match status" value="2"/>
</dbReference>
<dbReference type="PROSITE" id="PS00086">
    <property type="entry name" value="CYTOCHROME_P450"/>
    <property type="match status" value="1"/>
</dbReference>
<keyword evidence="3 11" id="KW-0349">Heme</keyword>
<dbReference type="Gene3D" id="1.10.630.10">
    <property type="entry name" value="Cytochrome P450"/>
    <property type="match status" value="2"/>
</dbReference>
<dbReference type="PANTHER" id="PTHR24282:SF155">
    <property type="entry name" value="CYTOCHROME P450 734A1-LIKE"/>
    <property type="match status" value="1"/>
</dbReference>
<evidence type="ECO:0000256" key="9">
    <source>
        <dbReference type="ARBA" id="ARBA00023033"/>
    </source>
</evidence>
<dbReference type="GO" id="GO:0020037">
    <property type="term" value="F:heme binding"/>
    <property type="evidence" value="ECO:0007669"/>
    <property type="project" value="InterPro"/>
</dbReference>
<feature type="transmembrane region" description="Helical" evidence="12">
    <location>
        <begin position="6"/>
        <end position="27"/>
    </location>
</feature>
<comment type="cofactor">
    <cofactor evidence="11">
        <name>heme</name>
        <dbReference type="ChEBI" id="CHEBI:30413"/>
    </cofactor>
</comment>
<comment type="similarity">
    <text evidence="2">Belongs to the cytochrome P450 family.</text>
</comment>
<accession>A0AAV1EAI0</accession>
<evidence type="ECO:0000256" key="2">
    <source>
        <dbReference type="ARBA" id="ARBA00010617"/>
    </source>
</evidence>
<keyword evidence="6 12" id="KW-1133">Transmembrane helix</keyword>
<keyword evidence="4 12" id="KW-0812">Transmembrane</keyword>
<dbReference type="GO" id="GO:0005506">
    <property type="term" value="F:iron ion binding"/>
    <property type="evidence" value="ECO:0007669"/>
    <property type="project" value="InterPro"/>
</dbReference>
<keyword evidence="14" id="KW-1185">Reference proteome</keyword>
<dbReference type="GO" id="GO:0016020">
    <property type="term" value="C:membrane"/>
    <property type="evidence" value="ECO:0007669"/>
    <property type="project" value="UniProtKB-SubCell"/>
</dbReference>
<name>A0AAV1EAI0_OLDCO</name>
<dbReference type="GO" id="GO:0016705">
    <property type="term" value="F:oxidoreductase activity, acting on paired donors, with incorporation or reduction of molecular oxygen"/>
    <property type="evidence" value="ECO:0007669"/>
    <property type="project" value="InterPro"/>
</dbReference>
<evidence type="ECO:0000256" key="8">
    <source>
        <dbReference type="ARBA" id="ARBA00023004"/>
    </source>
</evidence>
<dbReference type="FunFam" id="1.10.630.10:FF:000029">
    <property type="entry name" value="Cytochrome P450 734A1"/>
    <property type="match status" value="1"/>
</dbReference>
<dbReference type="PRINTS" id="PR00463">
    <property type="entry name" value="EP450I"/>
</dbReference>
<proteinExistence type="inferred from homology"/>
<gene>
    <name evidence="13" type="ORF">OLC1_LOCUS22926</name>
</gene>